<dbReference type="InterPro" id="IPR023214">
    <property type="entry name" value="HAD_sf"/>
</dbReference>
<comment type="catalytic activity">
    <reaction evidence="4">
        <text>phosphonoacetaldehyde + H2O = acetaldehyde + phosphate + H(+)</text>
        <dbReference type="Rhea" id="RHEA:18905"/>
        <dbReference type="ChEBI" id="CHEBI:15343"/>
        <dbReference type="ChEBI" id="CHEBI:15377"/>
        <dbReference type="ChEBI" id="CHEBI:15378"/>
        <dbReference type="ChEBI" id="CHEBI:43474"/>
        <dbReference type="ChEBI" id="CHEBI:58383"/>
        <dbReference type="EC" id="3.11.1.1"/>
    </reaction>
</comment>
<organism evidence="5 6">
    <name type="scientific">Metabacillus bambusae</name>
    <dbReference type="NCBI Taxonomy" id="2795218"/>
    <lineage>
        <taxon>Bacteria</taxon>
        <taxon>Bacillati</taxon>
        <taxon>Bacillota</taxon>
        <taxon>Bacilli</taxon>
        <taxon>Bacillales</taxon>
        <taxon>Bacillaceae</taxon>
        <taxon>Metabacillus</taxon>
    </lineage>
</organism>
<gene>
    <name evidence="4" type="primary">phnX</name>
    <name evidence="5" type="ORF">I7822_12965</name>
</gene>
<feature type="binding site" evidence="4">
    <location>
        <position position="13"/>
    </location>
    <ligand>
        <name>Mg(2+)</name>
        <dbReference type="ChEBI" id="CHEBI:18420"/>
    </ligand>
</feature>
<dbReference type="EC" id="3.11.1.1" evidence="4"/>
<dbReference type="InterPro" id="IPR036412">
    <property type="entry name" value="HAD-like_sf"/>
</dbReference>
<dbReference type="NCBIfam" id="TIGR01422">
    <property type="entry name" value="phosphonatase"/>
    <property type="match status" value="1"/>
</dbReference>
<comment type="caution">
    <text evidence="5">The sequence shown here is derived from an EMBL/GenBank/DDBJ whole genome shotgun (WGS) entry which is preliminary data.</text>
</comment>
<dbReference type="SFLD" id="SFLDG01129">
    <property type="entry name" value="C1.5:_HAD__Beta-PGM__Phosphata"/>
    <property type="match status" value="1"/>
</dbReference>
<accession>A0ABS3N2T4</accession>
<dbReference type="PANTHER" id="PTHR43434:SF19">
    <property type="entry name" value="PHOSPHONOACETALDEHYDE HYDROLASE"/>
    <property type="match status" value="1"/>
</dbReference>
<dbReference type="InterPro" id="IPR006323">
    <property type="entry name" value="Phosphonoacetald_hydro"/>
</dbReference>
<sequence length="269" mass="30248">MIVMNKIEGIIFDWAGTTVDYGCFAPLHVFLEVFEDKGVKITLDEARKPMGLLKIEHIQAIMKMPRVKQAWEKVYGNVPTENDVNEMYPLFEEKLFKSLAQFTTPIPGVLQVIDQLRSNGLKIGSTTGYTAEMIEIVSKNAEKEGYAPDVIATSDLVKEGRPYPWMCYYNAMMLGIYPMSKLVKVGDTTTDMLEGRNAGMWTVGVILGSSTLGLTQEEVNEMERSLLKEKIEIARNELYAAGAHYVIDSIKELPQLIETIEEIKEPVLV</sequence>
<name>A0ABS3N2T4_9BACI</name>
<evidence type="ECO:0000256" key="2">
    <source>
        <dbReference type="ARBA" id="ARBA00022842"/>
    </source>
</evidence>
<dbReference type="InterPro" id="IPR050155">
    <property type="entry name" value="HAD-like_hydrolase_sf"/>
</dbReference>
<dbReference type="CDD" id="cd02586">
    <property type="entry name" value="HAD_PHN"/>
    <property type="match status" value="1"/>
</dbReference>
<keyword evidence="2 4" id="KW-0460">Magnesium</keyword>
<comment type="subunit">
    <text evidence="4">Homodimer.</text>
</comment>
<keyword evidence="3 4" id="KW-0704">Schiff base</keyword>
<feature type="active site" description="Schiff-base intermediate with substrate" evidence="4">
    <location>
        <position position="54"/>
    </location>
</feature>
<dbReference type="GO" id="GO:0050194">
    <property type="term" value="F:phosphonoacetaldehyde hydrolase activity"/>
    <property type="evidence" value="ECO:0007669"/>
    <property type="project" value="UniProtKB-EC"/>
</dbReference>
<dbReference type="Pfam" id="PF13419">
    <property type="entry name" value="HAD_2"/>
    <property type="match status" value="1"/>
</dbReference>
<dbReference type="InterPro" id="IPR041492">
    <property type="entry name" value="HAD_2"/>
</dbReference>
<protein>
    <recommendedName>
        <fullName evidence="4">Phosphonoacetaldehyde hydrolase</fullName>
        <shortName evidence="4">Phosphonatase</shortName>
        <ecNumber evidence="4">3.11.1.1</ecNumber>
    </recommendedName>
    <alternativeName>
        <fullName evidence="4">Phosphonoacetaldehyde phosphonohydrolase</fullName>
    </alternativeName>
</protein>
<evidence type="ECO:0000313" key="5">
    <source>
        <dbReference type="EMBL" id="MBO1512580.1"/>
    </source>
</evidence>
<dbReference type="RefSeq" id="WP_207978717.1">
    <property type="nucleotide sequence ID" value="NZ_JAGDEL010000008.1"/>
</dbReference>
<evidence type="ECO:0000313" key="6">
    <source>
        <dbReference type="Proteomes" id="UP000663981"/>
    </source>
</evidence>
<evidence type="ECO:0000256" key="3">
    <source>
        <dbReference type="ARBA" id="ARBA00023270"/>
    </source>
</evidence>
<comment type="function">
    <text evidence="4">Involved in phosphonate degradation.</text>
</comment>
<evidence type="ECO:0000256" key="4">
    <source>
        <dbReference type="HAMAP-Rule" id="MF_01375"/>
    </source>
</evidence>
<dbReference type="PANTHER" id="PTHR43434">
    <property type="entry name" value="PHOSPHOGLYCOLATE PHOSPHATASE"/>
    <property type="match status" value="1"/>
</dbReference>
<dbReference type="SFLD" id="SFLDS00003">
    <property type="entry name" value="Haloacid_Dehalogenase"/>
    <property type="match status" value="1"/>
</dbReference>
<keyword evidence="4" id="KW-0479">Metal-binding</keyword>
<dbReference type="HAMAP" id="MF_01375">
    <property type="entry name" value="PhnX"/>
    <property type="match status" value="1"/>
</dbReference>
<feature type="binding site" evidence="4">
    <location>
        <position position="187"/>
    </location>
    <ligand>
        <name>Mg(2+)</name>
        <dbReference type="ChEBI" id="CHEBI:18420"/>
    </ligand>
</feature>
<dbReference type="Gene3D" id="3.40.50.1000">
    <property type="entry name" value="HAD superfamily/HAD-like"/>
    <property type="match status" value="1"/>
</dbReference>
<comment type="cofactor">
    <cofactor evidence="4">
        <name>Mg(2+)</name>
        <dbReference type="ChEBI" id="CHEBI:18420"/>
    </cofactor>
    <text evidence="4">Binds 1 Mg(2+) ion per subunit.</text>
</comment>
<comment type="similarity">
    <text evidence="4">Belongs to the HAD-like hydrolase superfamily. PhnX family.</text>
</comment>
<dbReference type="SUPFAM" id="SSF56784">
    <property type="entry name" value="HAD-like"/>
    <property type="match status" value="1"/>
</dbReference>
<dbReference type="EMBL" id="JAGDEL010000008">
    <property type="protein sequence ID" value="MBO1512580.1"/>
    <property type="molecule type" value="Genomic_DNA"/>
</dbReference>
<dbReference type="SFLD" id="SFLDG01135">
    <property type="entry name" value="C1.5.6:_HAD__Beta-PGM__Phospha"/>
    <property type="match status" value="1"/>
</dbReference>
<dbReference type="InterPro" id="IPR023198">
    <property type="entry name" value="PGP-like_dom2"/>
</dbReference>
<evidence type="ECO:0000256" key="1">
    <source>
        <dbReference type="ARBA" id="ARBA00022801"/>
    </source>
</evidence>
<reference evidence="5 6" key="1">
    <citation type="submission" date="2021-03" db="EMBL/GenBank/DDBJ databases">
        <title>Whole genome sequence of Metabacillus bambusae BG109.</title>
        <authorList>
            <person name="Jeong J.W."/>
        </authorList>
    </citation>
    <scope>NUCLEOTIDE SEQUENCE [LARGE SCALE GENOMIC DNA]</scope>
    <source>
        <strain evidence="5 6">BG109</strain>
    </source>
</reference>
<dbReference type="Gene3D" id="1.10.150.240">
    <property type="entry name" value="Putative phosphatase, domain 2"/>
    <property type="match status" value="1"/>
</dbReference>
<feature type="binding site" evidence="4">
    <location>
        <position position="15"/>
    </location>
    <ligand>
        <name>Mg(2+)</name>
        <dbReference type="ChEBI" id="CHEBI:18420"/>
    </ligand>
</feature>
<dbReference type="Proteomes" id="UP000663981">
    <property type="component" value="Unassembled WGS sequence"/>
</dbReference>
<feature type="active site" description="Nucleophile" evidence="4">
    <location>
        <position position="13"/>
    </location>
</feature>
<keyword evidence="6" id="KW-1185">Reference proteome</keyword>
<keyword evidence="1 4" id="KW-0378">Hydrolase</keyword>
<proteinExistence type="inferred from homology"/>